<dbReference type="Gene3D" id="3.40.50.300">
    <property type="entry name" value="P-loop containing nucleotide triphosphate hydrolases"/>
    <property type="match status" value="1"/>
</dbReference>
<dbReference type="InterPro" id="IPR028979">
    <property type="entry name" value="Ser_kin/Pase_Hpr-like_N_sf"/>
</dbReference>
<accession>A0A367Q7D1</accession>
<evidence type="ECO:0000313" key="3">
    <source>
        <dbReference type="Proteomes" id="UP000252107"/>
    </source>
</evidence>
<name>A0A367Q7D1_9NOSO</name>
<dbReference type="AlphaFoldDB" id="A0A367Q7D1"/>
<dbReference type="InterPro" id="IPR027417">
    <property type="entry name" value="P-loop_NTPase"/>
</dbReference>
<dbReference type="PANTHER" id="PTHR43356">
    <property type="entry name" value="PHOSPHATE ACETYLTRANSFERASE"/>
    <property type="match status" value="1"/>
</dbReference>
<proteinExistence type="predicted"/>
<comment type="caution">
    <text evidence="2">The sequence shown here is derived from an EMBL/GenBank/DDBJ whole genome shotgun (WGS) entry which is preliminary data.</text>
</comment>
<dbReference type="PANTHER" id="PTHR43356:SF2">
    <property type="entry name" value="PHOSPHATE ACETYLTRANSFERASE"/>
    <property type="match status" value="1"/>
</dbReference>
<dbReference type="SUPFAM" id="SSF75138">
    <property type="entry name" value="HprK N-terminal domain-like"/>
    <property type="match status" value="1"/>
</dbReference>
<dbReference type="Gene3D" id="3.40.1390.20">
    <property type="entry name" value="HprK N-terminal domain-like"/>
    <property type="match status" value="1"/>
</dbReference>
<sequence length="364" mass="39751">MPKSAKYLLIGSIEAYSGKSATVLGLSHQLQQKGLDIGYGKPLGTSFSASGKTVVEEDVQFVTHSLNLSANRIAPTLLSVNEVSVQKRLSGEDKTDYRQSLIQQYLQISRGDLVLLEGPGDLAEGNLFDLSLLQVTEVLDAAVLLVARYNSLLSVESLLSAKQRVGDRLIGVVINDIPVTQIEAVDNLLRPFLEQQGIAVLATLPKNDLLRSVSVGELVKQLNADVLCRSDRLDLLVESLAIGAMNVNAAVKYFRKRRNMAVVTGGDRVEIQQAALETSTQCLILTGQLPPPPFILSRAEELEIPILSVDLDTLTTVEIVDRTFGQVRLHEPIKVQCIRQLMTEHFDIDRLLSKLGLTPVVALP</sequence>
<evidence type="ECO:0000259" key="1">
    <source>
        <dbReference type="Pfam" id="PF07085"/>
    </source>
</evidence>
<dbReference type="Pfam" id="PF07085">
    <property type="entry name" value="DRTGG"/>
    <property type="match status" value="1"/>
</dbReference>
<dbReference type="SUPFAM" id="SSF52540">
    <property type="entry name" value="P-loop containing nucleoside triphosphate hydrolases"/>
    <property type="match status" value="1"/>
</dbReference>
<dbReference type="Proteomes" id="UP000252107">
    <property type="component" value="Unassembled WGS sequence"/>
</dbReference>
<protein>
    <recommendedName>
        <fullName evidence="1">DRTGG domain-containing protein</fullName>
    </recommendedName>
</protein>
<dbReference type="InterPro" id="IPR010766">
    <property type="entry name" value="DRTGG"/>
</dbReference>
<feature type="domain" description="DRTGG" evidence="1">
    <location>
        <begin position="217"/>
        <end position="322"/>
    </location>
</feature>
<dbReference type="EMBL" id="LXQD01000339">
    <property type="protein sequence ID" value="RCJ19691.1"/>
    <property type="molecule type" value="Genomic_DNA"/>
</dbReference>
<dbReference type="Pfam" id="PF13500">
    <property type="entry name" value="AAA_26"/>
    <property type="match status" value="1"/>
</dbReference>
<dbReference type="InterPro" id="IPR050500">
    <property type="entry name" value="Phos_Acetyltrans/Butyryltrans"/>
</dbReference>
<organism evidence="2 3">
    <name type="scientific">Nostoc minutum NIES-26</name>
    <dbReference type="NCBI Taxonomy" id="1844469"/>
    <lineage>
        <taxon>Bacteria</taxon>
        <taxon>Bacillati</taxon>
        <taxon>Cyanobacteriota</taxon>
        <taxon>Cyanophyceae</taxon>
        <taxon>Nostocales</taxon>
        <taxon>Nostocaceae</taxon>
        <taxon>Nostoc</taxon>
    </lineage>
</organism>
<gene>
    <name evidence="2" type="ORF">A6770_06010</name>
</gene>
<evidence type="ECO:0000313" key="2">
    <source>
        <dbReference type="EMBL" id="RCJ19691.1"/>
    </source>
</evidence>
<keyword evidence="3" id="KW-1185">Reference proteome</keyword>
<reference evidence="2" key="1">
    <citation type="submission" date="2016-04" db="EMBL/GenBank/DDBJ databases">
        <authorList>
            <person name="Tabuchi Yagui T.R."/>
        </authorList>
    </citation>
    <scope>NUCLEOTIDE SEQUENCE [LARGE SCALE GENOMIC DNA]</scope>
    <source>
        <strain evidence="2">NIES-26</strain>
    </source>
</reference>